<reference evidence="2" key="1">
    <citation type="submission" date="2017-02" db="EMBL/GenBank/DDBJ databases">
        <title>Comparative genomics and description of representatives of a novel lineage of planctomycetes thriving in anoxic sediments.</title>
        <authorList>
            <person name="Spring S."/>
            <person name="Bunk B."/>
            <person name="Sproer C."/>
        </authorList>
    </citation>
    <scope>NUCLEOTIDE SEQUENCE [LARGE SCALE GENOMIC DNA]</scope>
    <source>
        <strain evidence="2">SM-Chi-D1</strain>
    </source>
</reference>
<dbReference type="EMBL" id="CP019646">
    <property type="protein sequence ID" value="AQQ71398.1"/>
    <property type="molecule type" value="Genomic_DNA"/>
</dbReference>
<sequence>MRVFAGGREINVPQRSNGRVDARELRNAMGVPDNRVVLQQKPNGGNTIIPRDGELDIKNFERFMEAPRARRGC</sequence>
<accession>A0A1Q2MFS5</accession>
<dbReference type="Proteomes" id="UP000188181">
    <property type="component" value="Chromosome"/>
</dbReference>
<evidence type="ECO:0000313" key="1">
    <source>
        <dbReference type="EMBL" id="AQQ71398.1"/>
    </source>
</evidence>
<keyword evidence="2" id="KW-1185">Reference proteome</keyword>
<organism evidence="1 2">
    <name type="scientific">Limihaloglobus sulfuriphilus</name>
    <dbReference type="NCBI Taxonomy" id="1851148"/>
    <lineage>
        <taxon>Bacteria</taxon>
        <taxon>Pseudomonadati</taxon>
        <taxon>Planctomycetota</taxon>
        <taxon>Phycisphaerae</taxon>
        <taxon>Sedimentisphaerales</taxon>
        <taxon>Sedimentisphaeraceae</taxon>
        <taxon>Limihaloglobus</taxon>
    </lineage>
</organism>
<protein>
    <submittedName>
        <fullName evidence="1">Uncharacterized protein</fullName>
    </submittedName>
</protein>
<evidence type="ECO:0000313" key="2">
    <source>
        <dbReference type="Proteomes" id="UP000188181"/>
    </source>
</evidence>
<gene>
    <name evidence="1" type="ORF">SMSP2_01772</name>
</gene>
<dbReference type="KEGG" id="pbas:SMSP2_01772"/>
<name>A0A1Q2MFS5_9BACT</name>
<dbReference type="STRING" id="1851148.SMSP2_01772"/>
<dbReference type="AlphaFoldDB" id="A0A1Q2MFS5"/>
<dbReference type="RefSeq" id="WP_186804652.1">
    <property type="nucleotide sequence ID" value="NZ_CP019646.1"/>
</dbReference>
<proteinExistence type="predicted"/>